<comment type="caution">
    <text evidence="3">The sequence shown here is derived from an EMBL/GenBank/DDBJ whole genome shotgun (WGS) entry which is preliminary data.</text>
</comment>
<accession>A0AAN9JQ25</accession>
<evidence type="ECO:0000256" key="1">
    <source>
        <dbReference type="SAM" id="MobiDB-lite"/>
    </source>
</evidence>
<gene>
    <name evidence="3" type="ORF">RJT34_13146</name>
</gene>
<reference evidence="3 4" key="1">
    <citation type="submission" date="2024-01" db="EMBL/GenBank/DDBJ databases">
        <title>The genomes of 5 underutilized Papilionoideae crops provide insights into root nodulation and disease resistance.</title>
        <authorList>
            <person name="Yuan L."/>
        </authorList>
    </citation>
    <scope>NUCLEOTIDE SEQUENCE [LARGE SCALE GENOMIC DNA]</scope>
    <source>
        <strain evidence="3">LY-2023</strain>
        <tissue evidence="3">Leaf</tissue>
    </source>
</reference>
<feature type="compositionally biased region" description="Basic and acidic residues" evidence="1">
    <location>
        <begin position="1"/>
        <end position="21"/>
    </location>
</feature>
<dbReference type="Proteomes" id="UP001359559">
    <property type="component" value="Unassembled WGS sequence"/>
</dbReference>
<name>A0AAN9JQ25_CLITE</name>
<feature type="region of interest" description="Disordered" evidence="1">
    <location>
        <begin position="1"/>
        <end position="24"/>
    </location>
</feature>
<dbReference type="AlphaFoldDB" id="A0AAN9JQ25"/>
<organism evidence="3 4">
    <name type="scientific">Clitoria ternatea</name>
    <name type="common">Butterfly pea</name>
    <dbReference type="NCBI Taxonomy" id="43366"/>
    <lineage>
        <taxon>Eukaryota</taxon>
        <taxon>Viridiplantae</taxon>
        <taxon>Streptophyta</taxon>
        <taxon>Embryophyta</taxon>
        <taxon>Tracheophyta</taxon>
        <taxon>Spermatophyta</taxon>
        <taxon>Magnoliopsida</taxon>
        <taxon>eudicotyledons</taxon>
        <taxon>Gunneridae</taxon>
        <taxon>Pentapetalae</taxon>
        <taxon>rosids</taxon>
        <taxon>fabids</taxon>
        <taxon>Fabales</taxon>
        <taxon>Fabaceae</taxon>
        <taxon>Papilionoideae</taxon>
        <taxon>50 kb inversion clade</taxon>
        <taxon>NPAAA clade</taxon>
        <taxon>indigoferoid/millettioid clade</taxon>
        <taxon>Phaseoleae</taxon>
        <taxon>Clitoria</taxon>
    </lineage>
</organism>
<evidence type="ECO:0000256" key="2">
    <source>
        <dbReference type="SAM" id="Phobius"/>
    </source>
</evidence>
<keyword evidence="2" id="KW-0812">Transmembrane</keyword>
<evidence type="ECO:0000313" key="3">
    <source>
        <dbReference type="EMBL" id="KAK7302261.1"/>
    </source>
</evidence>
<evidence type="ECO:0000313" key="4">
    <source>
        <dbReference type="Proteomes" id="UP001359559"/>
    </source>
</evidence>
<keyword evidence="4" id="KW-1185">Reference proteome</keyword>
<keyword evidence="2" id="KW-0472">Membrane</keyword>
<sequence length="82" mass="9530">MKTDCAQKEHVKPTSSHERKTTLSNSHSINCVSFFFSIASNIPIKRLVSESEVKHKTRTNQNLLFYFPVLCYFSLRIQIQPQ</sequence>
<feature type="transmembrane region" description="Helical" evidence="2">
    <location>
        <begin position="63"/>
        <end position="79"/>
    </location>
</feature>
<protein>
    <submittedName>
        <fullName evidence="3">Uncharacterized protein</fullName>
    </submittedName>
</protein>
<dbReference type="EMBL" id="JAYKXN010000003">
    <property type="protein sequence ID" value="KAK7302261.1"/>
    <property type="molecule type" value="Genomic_DNA"/>
</dbReference>
<proteinExistence type="predicted"/>
<keyword evidence="2" id="KW-1133">Transmembrane helix</keyword>